<dbReference type="EMBL" id="LVLJ01004024">
    <property type="protein sequence ID" value="OAE18688.1"/>
    <property type="molecule type" value="Genomic_DNA"/>
</dbReference>
<evidence type="ECO:0000313" key="2">
    <source>
        <dbReference type="EMBL" id="OAE18688.1"/>
    </source>
</evidence>
<comment type="caution">
    <text evidence="2">The sequence shown here is derived from an EMBL/GenBank/DDBJ whole genome shotgun (WGS) entry which is preliminary data.</text>
</comment>
<protein>
    <submittedName>
        <fullName evidence="2">Uncharacterized protein</fullName>
    </submittedName>
</protein>
<feature type="region of interest" description="Disordered" evidence="1">
    <location>
        <begin position="97"/>
        <end position="140"/>
    </location>
</feature>
<name>A0A176VCP9_MARPO</name>
<dbReference type="AlphaFoldDB" id="A0A176VCP9"/>
<evidence type="ECO:0000256" key="1">
    <source>
        <dbReference type="SAM" id="MobiDB-lite"/>
    </source>
</evidence>
<feature type="compositionally biased region" description="Basic and acidic residues" evidence="1">
    <location>
        <begin position="97"/>
        <end position="106"/>
    </location>
</feature>
<gene>
    <name evidence="2" type="ORF">AXG93_4448s1230</name>
</gene>
<accession>A0A176VCP9</accession>
<proteinExistence type="predicted"/>
<keyword evidence="3" id="KW-1185">Reference proteome</keyword>
<dbReference type="Proteomes" id="UP000077202">
    <property type="component" value="Unassembled WGS sequence"/>
</dbReference>
<reference evidence="2" key="1">
    <citation type="submission" date="2016-03" db="EMBL/GenBank/DDBJ databases">
        <title>Mechanisms controlling the formation of the plant cell surface in tip-growing cells are functionally conserved among land plants.</title>
        <authorList>
            <person name="Honkanen S."/>
            <person name="Jones V.A."/>
            <person name="Morieri G."/>
            <person name="Champion C."/>
            <person name="Hetherington A.J."/>
            <person name="Kelly S."/>
            <person name="Saint-Marcoux D."/>
            <person name="Proust H."/>
            <person name="Prescott H."/>
            <person name="Dolan L."/>
        </authorList>
    </citation>
    <scope>NUCLEOTIDE SEQUENCE [LARGE SCALE GENOMIC DNA]</scope>
    <source>
        <tissue evidence="2">Whole gametophyte</tissue>
    </source>
</reference>
<evidence type="ECO:0000313" key="3">
    <source>
        <dbReference type="Proteomes" id="UP000077202"/>
    </source>
</evidence>
<sequence length="311" mass="34742">MQTVLKPQNVNLQFRNPFPALIISRIYPFNIIFIPCRIPSSHRLPNLSYPVAEAVFSSTYSHRKITTPHIQLSCGNLLLEKDPSSCRGLFYKANMDETGKAQEQGRRGSKTPTDSSNPTPPTSDPNPLDSNLTEEQRAEESLLWQQALSESLAKVAECIHAIPPGLEHMDSSLSQTLQTVADECRNAIPRRAGTKGLDSPTGSPYTKSDIVEIRLTELESKFHLLYAYAKSNAHAIARAYNRSCVRLSDLLCPLLDKEEMVPPDFPDTLGQFQQLPGEAVIRLLASYRVPEIPESDEERRIDLARYIGVNI</sequence>
<organism evidence="2 3">
    <name type="scientific">Marchantia polymorpha subsp. ruderalis</name>
    <dbReference type="NCBI Taxonomy" id="1480154"/>
    <lineage>
        <taxon>Eukaryota</taxon>
        <taxon>Viridiplantae</taxon>
        <taxon>Streptophyta</taxon>
        <taxon>Embryophyta</taxon>
        <taxon>Marchantiophyta</taxon>
        <taxon>Marchantiopsida</taxon>
        <taxon>Marchantiidae</taxon>
        <taxon>Marchantiales</taxon>
        <taxon>Marchantiaceae</taxon>
        <taxon>Marchantia</taxon>
    </lineage>
</organism>